<evidence type="ECO:0000313" key="9">
    <source>
        <dbReference type="Proteomes" id="UP000245838"/>
    </source>
</evidence>
<name>Q2NVB7_SODGM</name>
<dbReference type="Pfam" id="PF07690">
    <property type="entry name" value="MFS_1"/>
    <property type="match status" value="1"/>
</dbReference>
<dbReference type="InterPro" id="IPR020846">
    <property type="entry name" value="MFS_dom"/>
</dbReference>
<organism evidence="6 8">
    <name type="scientific">Sodalis glossinidius (strain morsitans)</name>
    <dbReference type="NCBI Taxonomy" id="343509"/>
    <lineage>
        <taxon>Bacteria</taxon>
        <taxon>Pseudomonadati</taxon>
        <taxon>Pseudomonadota</taxon>
        <taxon>Gammaproteobacteria</taxon>
        <taxon>Enterobacterales</taxon>
        <taxon>Bruguierivoracaceae</taxon>
        <taxon>Sodalis</taxon>
    </lineage>
</organism>
<dbReference type="InterPro" id="IPR011701">
    <property type="entry name" value="MFS"/>
</dbReference>
<feature type="transmembrane region" description="Helical" evidence="4">
    <location>
        <begin position="45"/>
        <end position="66"/>
    </location>
</feature>
<dbReference type="FunFam" id="1.20.1250.20:FF:000194">
    <property type="entry name" value="Inner membrane protein yhjX"/>
    <property type="match status" value="1"/>
</dbReference>
<dbReference type="EMBL" id="AP008232">
    <property type="protein sequence ID" value="BAE73908.1"/>
    <property type="molecule type" value="Genomic_DNA"/>
</dbReference>
<dbReference type="Proteomes" id="UP000245838">
    <property type="component" value="Chromosome sggmmb4_Chromosome"/>
</dbReference>
<gene>
    <name evidence="7" type="primary">yhjX_1</name>
    <name evidence="6" type="ordered locus">SG0633</name>
    <name evidence="7" type="ORF">SGGMMB4_01457</name>
</gene>
<sequence>MMTLLSHFIRWLTLAGTIITRFALGSVYTWSLFNGPLAHKLGHPISQVAFAFGLLSLAMAVASTTAGKFQERFGVRKVTMGAGLLLGVVLCLTGWSSSVIMLWLCAGILVGLVDGIGYLLTLSNCVKWFPERKVVISACAIGAYGLGSLGFKYINSQLLAHFSLESTFGLWSAIALLLMVSGAVMMRDAPHQEARQHRAARDYTLAESQYWCWR</sequence>
<dbReference type="Proteomes" id="UP000001932">
    <property type="component" value="Chromosome"/>
</dbReference>
<evidence type="ECO:0000259" key="5">
    <source>
        <dbReference type="PROSITE" id="PS50850"/>
    </source>
</evidence>
<evidence type="ECO:0000313" key="8">
    <source>
        <dbReference type="Proteomes" id="UP000001932"/>
    </source>
</evidence>
<dbReference type="KEGG" id="sgl:SG0633"/>
<feature type="transmembrane region" description="Helical" evidence="4">
    <location>
        <begin position="134"/>
        <end position="154"/>
    </location>
</feature>
<dbReference type="EMBL" id="LN854557">
    <property type="protein sequence ID" value="CRL44371.1"/>
    <property type="molecule type" value="Genomic_DNA"/>
</dbReference>
<feature type="domain" description="Major facilitator superfamily (MFS) profile" evidence="5">
    <location>
        <begin position="9"/>
        <end position="214"/>
    </location>
</feature>
<keyword evidence="8" id="KW-1185">Reference proteome</keyword>
<feature type="transmembrane region" description="Helical" evidence="4">
    <location>
        <begin position="101"/>
        <end position="122"/>
    </location>
</feature>
<keyword evidence="1 4" id="KW-0812">Transmembrane</keyword>
<dbReference type="PROSITE" id="PS50850">
    <property type="entry name" value="MFS"/>
    <property type="match status" value="1"/>
</dbReference>
<reference evidence="6 8" key="1">
    <citation type="journal article" date="2006" name="Genome Res.">
        <title>Massive genome erosion and functional adaptations provide insights into the symbiotic lifestyle of Sodalis glossinidius in the tsetse host.</title>
        <authorList>
            <person name="Toh H."/>
            <person name="Weiss B.L."/>
            <person name="Perkin S.A.H."/>
            <person name="Yamashita A."/>
            <person name="Oshima K."/>
            <person name="Hattori M."/>
            <person name="Aksoy S."/>
        </authorList>
    </citation>
    <scope>NUCLEOTIDE SEQUENCE [LARGE SCALE GENOMIC DNA]</scope>
    <source>
        <strain evidence="6">Morsitans</strain>
        <strain evidence="8">morsitans</strain>
    </source>
</reference>
<dbReference type="STRING" id="343509.SG0633"/>
<feature type="transmembrane region" description="Helical" evidence="4">
    <location>
        <begin position="166"/>
        <end position="186"/>
    </location>
</feature>
<dbReference type="Gene3D" id="1.20.1250.20">
    <property type="entry name" value="MFS general substrate transporter like domains"/>
    <property type="match status" value="1"/>
</dbReference>
<feature type="transmembrane region" description="Helical" evidence="4">
    <location>
        <begin position="12"/>
        <end position="33"/>
    </location>
</feature>
<dbReference type="HOGENOM" id="CLU_1288178_0_0_6"/>
<evidence type="ECO:0000256" key="3">
    <source>
        <dbReference type="ARBA" id="ARBA00023136"/>
    </source>
</evidence>
<protein>
    <submittedName>
        <fullName evidence="6">Efflux transport protein</fullName>
    </submittedName>
    <submittedName>
        <fullName evidence="7">Putative MFS-type transporter YhjX</fullName>
    </submittedName>
</protein>
<proteinExistence type="predicted"/>
<evidence type="ECO:0000313" key="6">
    <source>
        <dbReference type="EMBL" id="BAE73908.1"/>
    </source>
</evidence>
<dbReference type="PANTHER" id="PTHR11360:SF317">
    <property type="entry name" value="MAJOR FACILITATOR SUPERFAMILY (MFS) PROFILE DOMAIN-CONTAINING PROTEIN-RELATED"/>
    <property type="match status" value="1"/>
</dbReference>
<dbReference type="SUPFAM" id="SSF103473">
    <property type="entry name" value="MFS general substrate transporter"/>
    <property type="match status" value="1"/>
</dbReference>
<evidence type="ECO:0000256" key="2">
    <source>
        <dbReference type="ARBA" id="ARBA00022989"/>
    </source>
</evidence>
<dbReference type="GO" id="GO:0022857">
    <property type="term" value="F:transmembrane transporter activity"/>
    <property type="evidence" value="ECO:0007669"/>
    <property type="project" value="InterPro"/>
</dbReference>
<reference evidence="7 9" key="2">
    <citation type="submission" date="2015-05" db="EMBL/GenBank/DDBJ databases">
        <authorList>
            <person name="Goodhead I."/>
        </authorList>
    </citation>
    <scope>NUCLEOTIDE SEQUENCE [LARGE SCALE GENOMIC DNA]</scope>
    <source>
        <strain evidence="7">B4</strain>
        <strain evidence="9">morsitans</strain>
    </source>
</reference>
<dbReference type="InterPro" id="IPR036259">
    <property type="entry name" value="MFS_trans_sf"/>
</dbReference>
<evidence type="ECO:0000256" key="4">
    <source>
        <dbReference type="SAM" id="Phobius"/>
    </source>
</evidence>
<evidence type="ECO:0000313" key="7">
    <source>
        <dbReference type="EMBL" id="CRL44371.1"/>
    </source>
</evidence>
<dbReference type="InterPro" id="IPR050327">
    <property type="entry name" value="Proton-linked_MCT"/>
</dbReference>
<dbReference type="PANTHER" id="PTHR11360">
    <property type="entry name" value="MONOCARBOXYLATE TRANSPORTER"/>
    <property type="match status" value="1"/>
</dbReference>
<keyword evidence="3 4" id="KW-0472">Membrane</keyword>
<dbReference type="eggNOG" id="COG2814">
    <property type="taxonomic scope" value="Bacteria"/>
</dbReference>
<accession>Q2NVB7</accession>
<evidence type="ECO:0000256" key="1">
    <source>
        <dbReference type="ARBA" id="ARBA00022692"/>
    </source>
</evidence>
<dbReference type="AlphaFoldDB" id="Q2NVB7"/>
<feature type="transmembrane region" description="Helical" evidence="4">
    <location>
        <begin position="78"/>
        <end position="95"/>
    </location>
</feature>
<keyword evidence="2 4" id="KW-1133">Transmembrane helix</keyword>